<accession>A0A914X5A2</accession>
<name>A0A914X5A2_9BILA</name>
<proteinExistence type="predicted"/>
<dbReference type="Proteomes" id="UP000887566">
    <property type="component" value="Unplaced"/>
</dbReference>
<sequence length="170" mass="18645">MLESGAATTDYDTAGNYATGIIVFASVVITLSLLVSMLACRLFAEEDSGSEKEPSESTTQIGRSLSQKARQLVEQTSVRVWVEDRLGRAAPTKRWFRRATDNRGMETLLRVSPEPPDRSQAPTSILRPGSNGKLPCRSKNVTYSAVPTEEGAADDWCKMAIEELSDEIFV</sequence>
<keyword evidence="2" id="KW-1133">Transmembrane helix</keyword>
<evidence type="ECO:0000313" key="3">
    <source>
        <dbReference type="Proteomes" id="UP000887566"/>
    </source>
</evidence>
<organism evidence="3 4">
    <name type="scientific">Plectus sambesii</name>
    <dbReference type="NCBI Taxonomy" id="2011161"/>
    <lineage>
        <taxon>Eukaryota</taxon>
        <taxon>Metazoa</taxon>
        <taxon>Ecdysozoa</taxon>
        <taxon>Nematoda</taxon>
        <taxon>Chromadorea</taxon>
        <taxon>Plectida</taxon>
        <taxon>Plectina</taxon>
        <taxon>Plectoidea</taxon>
        <taxon>Plectidae</taxon>
        <taxon>Plectus</taxon>
    </lineage>
</organism>
<reference evidence="4" key="1">
    <citation type="submission" date="2022-11" db="UniProtKB">
        <authorList>
            <consortium name="WormBaseParasite"/>
        </authorList>
    </citation>
    <scope>IDENTIFICATION</scope>
</reference>
<evidence type="ECO:0000256" key="2">
    <source>
        <dbReference type="SAM" id="Phobius"/>
    </source>
</evidence>
<keyword evidence="2" id="KW-0812">Transmembrane</keyword>
<dbReference type="WBParaSite" id="PSAMB.scaffold6067size10282.g27869.t1">
    <property type="protein sequence ID" value="PSAMB.scaffold6067size10282.g27869.t1"/>
    <property type="gene ID" value="PSAMB.scaffold6067size10282.g27869"/>
</dbReference>
<evidence type="ECO:0000256" key="1">
    <source>
        <dbReference type="SAM" id="MobiDB-lite"/>
    </source>
</evidence>
<evidence type="ECO:0000313" key="4">
    <source>
        <dbReference type="WBParaSite" id="PSAMB.scaffold6067size10282.g27869.t1"/>
    </source>
</evidence>
<protein>
    <submittedName>
        <fullName evidence="4">Transmembrane protein</fullName>
    </submittedName>
</protein>
<feature type="transmembrane region" description="Helical" evidence="2">
    <location>
        <begin position="20"/>
        <end position="44"/>
    </location>
</feature>
<keyword evidence="2" id="KW-0472">Membrane</keyword>
<dbReference type="AlphaFoldDB" id="A0A914X5A2"/>
<feature type="region of interest" description="Disordered" evidence="1">
    <location>
        <begin position="112"/>
        <end position="132"/>
    </location>
</feature>
<keyword evidence="3" id="KW-1185">Reference proteome</keyword>